<proteinExistence type="predicted"/>
<feature type="region of interest" description="Disordered" evidence="1">
    <location>
        <begin position="204"/>
        <end position="252"/>
    </location>
</feature>
<keyword evidence="3" id="KW-1185">Reference proteome</keyword>
<sequence>MDSRRIDVLGKLGRYGPSRVRALSLRSDRAVCVLGRYGLCVIRWPYLSLSVADLDTCPLPPDNRDRLSGLVLHYVETDSFAGRSLRSDRLSGLVGRYVATGSFAGWSLRGDLFWILFRCYMKVFLGYECLVSMNELRFVQYFTARFLVRVIFTKSTFRKNVHAGFYGYLDVNFVMSVFGPNNVLDIDSVVTDLDPNTEEEEVNYIGGTGFQGSGNQGGNRNSDGNRNLEHRSTYISPNRSTGTPEHLSTTPMESTASCNAVKILTHEEFAAKYLHPTSHVNVRIDRHANNNIDRHSEAAID</sequence>
<feature type="compositionally biased region" description="Gly residues" evidence="1">
    <location>
        <begin position="206"/>
        <end position="217"/>
    </location>
</feature>
<protein>
    <submittedName>
        <fullName evidence="2">Uncharacterized protein</fullName>
    </submittedName>
</protein>
<dbReference type="EMBL" id="QGKV02000832">
    <property type="protein sequence ID" value="KAF3545373.1"/>
    <property type="molecule type" value="Genomic_DNA"/>
</dbReference>
<evidence type="ECO:0000313" key="3">
    <source>
        <dbReference type="Proteomes" id="UP000266723"/>
    </source>
</evidence>
<comment type="caution">
    <text evidence="2">The sequence shown here is derived from an EMBL/GenBank/DDBJ whole genome shotgun (WGS) entry which is preliminary data.</text>
</comment>
<dbReference type="Proteomes" id="UP000266723">
    <property type="component" value="Unassembled WGS sequence"/>
</dbReference>
<feature type="compositionally biased region" description="Polar residues" evidence="1">
    <location>
        <begin position="233"/>
        <end position="252"/>
    </location>
</feature>
<evidence type="ECO:0000313" key="2">
    <source>
        <dbReference type="EMBL" id="KAF3545373.1"/>
    </source>
</evidence>
<name>A0ABQ7C237_BRACR</name>
<accession>A0ABQ7C237</accession>
<organism evidence="2 3">
    <name type="scientific">Brassica cretica</name>
    <name type="common">Mustard</name>
    <dbReference type="NCBI Taxonomy" id="69181"/>
    <lineage>
        <taxon>Eukaryota</taxon>
        <taxon>Viridiplantae</taxon>
        <taxon>Streptophyta</taxon>
        <taxon>Embryophyta</taxon>
        <taxon>Tracheophyta</taxon>
        <taxon>Spermatophyta</taxon>
        <taxon>Magnoliopsida</taxon>
        <taxon>eudicotyledons</taxon>
        <taxon>Gunneridae</taxon>
        <taxon>Pentapetalae</taxon>
        <taxon>rosids</taxon>
        <taxon>malvids</taxon>
        <taxon>Brassicales</taxon>
        <taxon>Brassicaceae</taxon>
        <taxon>Brassiceae</taxon>
        <taxon>Brassica</taxon>
    </lineage>
</organism>
<reference evidence="2 3" key="1">
    <citation type="journal article" date="2020" name="BMC Genomics">
        <title>Intraspecific diversification of the crop wild relative Brassica cretica Lam. using demographic model selection.</title>
        <authorList>
            <person name="Kioukis A."/>
            <person name="Michalopoulou V.A."/>
            <person name="Briers L."/>
            <person name="Pirintsos S."/>
            <person name="Studholme D.J."/>
            <person name="Pavlidis P."/>
            <person name="Sarris P.F."/>
        </authorList>
    </citation>
    <scope>NUCLEOTIDE SEQUENCE [LARGE SCALE GENOMIC DNA]</scope>
    <source>
        <strain evidence="3">cv. PFS-1207/04</strain>
    </source>
</reference>
<gene>
    <name evidence="2" type="ORF">DY000_02006686</name>
</gene>
<evidence type="ECO:0000256" key="1">
    <source>
        <dbReference type="SAM" id="MobiDB-lite"/>
    </source>
</evidence>